<dbReference type="InterPro" id="IPR025605">
    <property type="entry name" value="OST-HTH/LOTUS_dom"/>
</dbReference>
<organism evidence="2 3">
    <name type="scientific">Candidatus Eisenbergiella merdigallinarum</name>
    <dbReference type="NCBI Taxonomy" id="2838552"/>
    <lineage>
        <taxon>Bacteria</taxon>
        <taxon>Bacillati</taxon>
        <taxon>Bacillota</taxon>
        <taxon>Clostridia</taxon>
        <taxon>Lachnospirales</taxon>
        <taxon>Lachnospiraceae</taxon>
        <taxon>Eisenbergiella</taxon>
    </lineage>
</organism>
<proteinExistence type="predicted"/>
<dbReference type="GO" id="GO:0004540">
    <property type="term" value="F:RNA nuclease activity"/>
    <property type="evidence" value="ECO:0007669"/>
    <property type="project" value="InterPro"/>
</dbReference>
<dbReference type="Gene3D" id="3.30.420.610">
    <property type="entry name" value="LOTUS domain-like"/>
    <property type="match status" value="2"/>
</dbReference>
<dbReference type="PROSITE" id="PS51644">
    <property type="entry name" value="HTH_OST"/>
    <property type="match status" value="2"/>
</dbReference>
<reference evidence="2" key="1">
    <citation type="journal article" date="2021" name="PeerJ">
        <title>Extensive microbial diversity within the chicken gut microbiome revealed by metagenomics and culture.</title>
        <authorList>
            <person name="Gilroy R."/>
            <person name="Ravi A."/>
            <person name="Getino M."/>
            <person name="Pursley I."/>
            <person name="Horton D.L."/>
            <person name="Alikhan N.F."/>
            <person name="Baker D."/>
            <person name="Gharbi K."/>
            <person name="Hall N."/>
            <person name="Watson M."/>
            <person name="Adriaenssens E.M."/>
            <person name="Foster-Nyarko E."/>
            <person name="Jarju S."/>
            <person name="Secka A."/>
            <person name="Antonio M."/>
            <person name="Oren A."/>
            <person name="Chaudhuri R.R."/>
            <person name="La Ragione R."/>
            <person name="Hildebrand F."/>
            <person name="Pallen M.J."/>
        </authorList>
    </citation>
    <scope>NUCLEOTIDE SEQUENCE</scope>
    <source>
        <strain evidence="2">USAMLcec3-2134</strain>
    </source>
</reference>
<comment type="caution">
    <text evidence="2">The sequence shown here is derived from an EMBL/GenBank/DDBJ whole genome shotgun (WGS) entry which is preliminary data.</text>
</comment>
<dbReference type="PANTHER" id="PTHR35811:SF1">
    <property type="entry name" value="HTH OST-TYPE DOMAIN-CONTAINING PROTEIN"/>
    <property type="match status" value="1"/>
</dbReference>
<gene>
    <name evidence="2" type="ORF">H9763_04415</name>
</gene>
<feature type="domain" description="HTH OST-type" evidence="1">
    <location>
        <begin position="256"/>
        <end position="329"/>
    </location>
</feature>
<dbReference type="CDD" id="cd10146">
    <property type="entry name" value="LabA_like_C"/>
    <property type="match status" value="2"/>
</dbReference>
<dbReference type="PANTHER" id="PTHR35811">
    <property type="entry name" value="SLR1870 PROTEIN"/>
    <property type="match status" value="1"/>
</dbReference>
<dbReference type="CDD" id="cd11297">
    <property type="entry name" value="PIN_LabA-like_N_1"/>
    <property type="match status" value="1"/>
</dbReference>
<dbReference type="InterPro" id="IPR041966">
    <property type="entry name" value="LOTUS-like"/>
</dbReference>
<dbReference type="Pfam" id="PF01936">
    <property type="entry name" value="NYN"/>
    <property type="match status" value="1"/>
</dbReference>
<accession>A0A9D2SDJ3</accession>
<feature type="domain" description="HTH OST-type" evidence="1">
    <location>
        <begin position="179"/>
        <end position="253"/>
    </location>
</feature>
<name>A0A9D2SDJ3_9FIRM</name>
<dbReference type="Pfam" id="PF12872">
    <property type="entry name" value="OST-HTH"/>
    <property type="match status" value="2"/>
</dbReference>
<evidence type="ECO:0000313" key="3">
    <source>
        <dbReference type="Proteomes" id="UP000886883"/>
    </source>
</evidence>
<dbReference type="AlphaFoldDB" id="A0A9D2SDJ3"/>
<sequence>MINESKMQIAVLIDSENVSSRYASIIFNEIETYGFATYRRIYGDWTKNNGWNENLLLENSITPIQQFDYTFGKNSADIAMVIDAMDILYSGNVDGFCLVTSDSDFTRLAMRLREANMYVIGMGESKTPVSLTKACNKFIHLNLIYEQPAAPAAEVPASDDHIHDDFSAERAAKANAVTSIGEIEEAIISIVNDNENKGKTTYMGEIGSRLNSKFTDFDVRNYGYTKLLTFLTDKCSKLEIVKDNSSYTVNVRELNNVTDVQKEIASLIQKNGGSIDNLSVLYDQLRKKYPAFDLKDYGYSRFSSFLRSIENIVVRGNAVSLKAAVRSRGRGGKKS</sequence>
<dbReference type="Proteomes" id="UP000886883">
    <property type="component" value="Unassembled WGS sequence"/>
</dbReference>
<dbReference type="EMBL" id="DWXE01000014">
    <property type="protein sequence ID" value="HJB90697.1"/>
    <property type="molecule type" value="Genomic_DNA"/>
</dbReference>
<dbReference type="Gene3D" id="3.40.50.1010">
    <property type="entry name" value="5'-nuclease"/>
    <property type="match status" value="1"/>
</dbReference>
<reference evidence="2" key="2">
    <citation type="submission" date="2021-04" db="EMBL/GenBank/DDBJ databases">
        <authorList>
            <person name="Gilroy R."/>
        </authorList>
    </citation>
    <scope>NUCLEOTIDE SEQUENCE</scope>
    <source>
        <strain evidence="2">USAMLcec3-2134</strain>
    </source>
</reference>
<evidence type="ECO:0000259" key="1">
    <source>
        <dbReference type="PROSITE" id="PS51644"/>
    </source>
</evidence>
<protein>
    <submittedName>
        <fullName evidence="2">NYN domain-containing protein</fullName>
    </submittedName>
</protein>
<evidence type="ECO:0000313" key="2">
    <source>
        <dbReference type="EMBL" id="HJB90697.1"/>
    </source>
</evidence>
<dbReference type="InterPro" id="IPR021139">
    <property type="entry name" value="NYN"/>
</dbReference>